<dbReference type="RefSeq" id="WP_085120380.1">
    <property type="nucleotide sequence ID" value="NZ_FWZX01000001.1"/>
</dbReference>
<dbReference type="PANTHER" id="PTHR33371:SF4">
    <property type="entry name" value="INTERMEMBRANE PHOSPHOLIPID TRANSPORT SYSTEM BINDING PROTEIN MLAD"/>
    <property type="match status" value="1"/>
</dbReference>
<feature type="transmembrane region" description="Helical" evidence="1">
    <location>
        <begin position="12"/>
        <end position="31"/>
    </location>
</feature>
<proteinExistence type="predicted"/>
<dbReference type="PANTHER" id="PTHR33371">
    <property type="entry name" value="INTERMEMBRANE PHOSPHOLIPID TRANSPORT SYSTEM BINDING PROTEIN MLAD-RELATED"/>
    <property type="match status" value="1"/>
</dbReference>
<name>A0A1Y6B235_9PROT</name>
<dbReference type="InterPro" id="IPR003399">
    <property type="entry name" value="Mce/MlaD"/>
</dbReference>
<accession>A0A1Y6B235</accession>
<evidence type="ECO:0000313" key="3">
    <source>
        <dbReference type="EMBL" id="SME87725.1"/>
    </source>
</evidence>
<dbReference type="InterPro" id="IPR052336">
    <property type="entry name" value="MlaD_Phospholipid_Transporter"/>
</dbReference>
<evidence type="ECO:0000256" key="1">
    <source>
        <dbReference type="SAM" id="Phobius"/>
    </source>
</evidence>
<reference evidence="3 4" key="1">
    <citation type="submission" date="2017-04" db="EMBL/GenBank/DDBJ databases">
        <authorList>
            <person name="Afonso C.L."/>
            <person name="Miller P.J."/>
            <person name="Scott M.A."/>
            <person name="Spackman E."/>
            <person name="Goraichik I."/>
            <person name="Dimitrov K.M."/>
            <person name="Suarez D.L."/>
            <person name="Swayne D.E."/>
        </authorList>
    </citation>
    <scope>NUCLEOTIDE SEQUENCE [LARGE SCALE GENOMIC DNA]</scope>
    <source>
        <strain evidence="3 4">USBA 355</strain>
    </source>
</reference>
<keyword evidence="1" id="KW-1133">Transmembrane helix</keyword>
<dbReference type="NCBIfam" id="TIGR04430">
    <property type="entry name" value="OM_asym_MlaD"/>
    <property type="match status" value="1"/>
</dbReference>
<keyword evidence="1" id="KW-0472">Membrane</keyword>
<evidence type="ECO:0000259" key="2">
    <source>
        <dbReference type="Pfam" id="PF02470"/>
    </source>
</evidence>
<feature type="domain" description="Mce/MlaD" evidence="2">
    <location>
        <begin position="37"/>
        <end position="114"/>
    </location>
</feature>
<keyword evidence="4" id="KW-1185">Reference proteome</keyword>
<evidence type="ECO:0000313" key="4">
    <source>
        <dbReference type="Proteomes" id="UP000192917"/>
    </source>
</evidence>
<dbReference type="Pfam" id="PF02470">
    <property type="entry name" value="MlaD"/>
    <property type="match status" value="1"/>
</dbReference>
<keyword evidence="1" id="KW-0812">Transmembrane</keyword>
<dbReference type="EMBL" id="FWZX01000001">
    <property type="protein sequence ID" value="SME87725.1"/>
    <property type="molecule type" value="Genomic_DNA"/>
</dbReference>
<dbReference type="GO" id="GO:0015914">
    <property type="term" value="P:phospholipid transport"/>
    <property type="evidence" value="ECO:0007669"/>
    <property type="project" value="InterPro"/>
</dbReference>
<sequence length="165" mass="16552">MQRNIIETIIGAVVLLVATGFVVFAFSIGGLDGIGSGYSVTARFDDATGVTAGTDVRMSGVKIGTVASQTLDPKTFDAVVAMTIQDGVPLPADSSARIVPDGLLGGNFIDVQPGGALDDIKPGGSIGRTQGAINIVDLVGRFIFGGSGDKGASGDKSPGEPATLQ</sequence>
<organism evidence="3 4">
    <name type="scientific">Tistlia consotensis USBA 355</name>
    <dbReference type="NCBI Taxonomy" id="560819"/>
    <lineage>
        <taxon>Bacteria</taxon>
        <taxon>Pseudomonadati</taxon>
        <taxon>Pseudomonadota</taxon>
        <taxon>Alphaproteobacteria</taxon>
        <taxon>Rhodospirillales</taxon>
        <taxon>Rhodovibrionaceae</taxon>
        <taxon>Tistlia</taxon>
    </lineage>
</organism>
<gene>
    <name evidence="3" type="ORF">SAMN05428998_1012</name>
</gene>
<protein>
    <submittedName>
        <fullName evidence="3">Phospholipid/cholesterol/gamma-HCH transport system substrate-binding protein</fullName>
    </submittedName>
</protein>
<dbReference type="STRING" id="560819.SAMN05428998_1012"/>
<dbReference type="InterPro" id="IPR030970">
    <property type="entry name" value="ABC_MlaD"/>
</dbReference>
<dbReference type="AlphaFoldDB" id="A0A1Y6B235"/>
<dbReference type="Proteomes" id="UP000192917">
    <property type="component" value="Unassembled WGS sequence"/>
</dbReference>